<protein>
    <submittedName>
        <fullName evidence="3">Uncharacterized protein</fullName>
    </submittedName>
</protein>
<evidence type="ECO:0000256" key="2">
    <source>
        <dbReference type="SAM" id="SignalP"/>
    </source>
</evidence>
<name>A0A8S4BWR9_9ACAR</name>
<feature type="signal peptide" evidence="2">
    <location>
        <begin position="1"/>
        <end position="21"/>
    </location>
</feature>
<keyword evidence="4" id="KW-1185">Reference proteome</keyword>
<keyword evidence="1" id="KW-1133">Transmembrane helix</keyword>
<sequence>MNSKKIIFFFTSYLLLSHAEATSSNFAVGANFSTLGGGLRGEYKIHDYLVGRLAGIIFLCQLLLIQKMQAILIAKLLLPLAQ</sequence>
<feature type="transmembrane region" description="Helical" evidence="1">
    <location>
        <begin position="45"/>
        <end position="65"/>
    </location>
</feature>
<accession>A0A8S4BWR9</accession>
<comment type="caution">
    <text evidence="3">The sequence shown here is derived from an EMBL/GenBank/DDBJ whole genome shotgun (WGS) entry which is preliminary data.</text>
</comment>
<evidence type="ECO:0000313" key="3">
    <source>
        <dbReference type="EMBL" id="CAG7595764.1"/>
    </source>
</evidence>
<dbReference type="AlphaFoldDB" id="A0A8S4BWR9"/>
<organism evidence="3 4">
    <name type="scientific">Hyalomma marginatum</name>
    <dbReference type="NCBI Taxonomy" id="34627"/>
    <lineage>
        <taxon>Eukaryota</taxon>
        <taxon>Metazoa</taxon>
        <taxon>Ecdysozoa</taxon>
        <taxon>Arthropoda</taxon>
        <taxon>Chelicerata</taxon>
        <taxon>Arachnida</taxon>
        <taxon>Acari</taxon>
        <taxon>Parasitiformes</taxon>
        <taxon>Ixodida</taxon>
        <taxon>Ixodoidea</taxon>
        <taxon>Ixodidae</taxon>
        <taxon>Hyalomminae</taxon>
        <taxon>Hyalomma</taxon>
    </lineage>
</organism>
<reference evidence="3" key="1">
    <citation type="submission" date="2021-06" db="EMBL/GenBank/DDBJ databases">
        <authorList>
            <person name="Nardi T."/>
            <person name="Nardi T."/>
        </authorList>
    </citation>
    <scope>NUCLEOTIDE SEQUENCE</scope>
</reference>
<keyword evidence="1" id="KW-0812">Transmembrane</keyword>
<evidence type="ECO:0000313" key="4">
    <source>
        <dbReference type="Proteomes" id="UP000837675"/>
    </source>
</evidence>
<evidence type="ECO:0000256" key="1">
    <source>
        <dbReference type="SAM" id="Phobius"/>
    </source>
</evidence>
<dbReference type="EMBL" id="CAJVAF010000313">
    <property type="protein sequence ID" value="CAG7595764.1"/>
    <property type="molecule type" value="Genomic_DNA"/>
</dbReference>
<keyword evidence="1" id="KW-0472">Membrane</keyword>
<feature type="chain" id="PRO_5035904567" evidence="2">
    <location>
        <begin position="22"/>
        <end position="82"/>
    </location>
</feature>
<gene>
    <name evidence="3" type="ORF">MHYMCMPASI_00843</name>
</gene>
<dbReference type="Proteomes" id="UP000837675">
    <property type="component" value="Unassembled WGS sequence"/>
</dbReference>
<proteinExistence type="predicted"/>
<keyword evidence="2" id="KW-0732">Signal</keyword>